<sequence length="182" mass="19456">MASRLELGSLLNCRALVGNPGVGDHSQLDLPNLPDLSFHFNDLSSLGSTLPVWSNMDTSVAGRNVVPNATPNVVPIPTNDATGHRAPAAPTSAKKASAPANTAAQPAANNPCFPNQYKHMAMEKGKFGWEQEKHVNKRQAALEQLIDKELAAEKWLVEGRLVTEAAALMRAINGVSSQKPLF</sequence>
<organism evidence="1 2">
    <name type="scientific">Puccinia striiformis f. sp. tritici PST-78</name>
    <dbReference type="NCBI Taxonomy" id="1165861"/>
    <lineage>
        <taxon>Eukaryota</taxon>
        <taxon>Fungi</taxon>
        <taxon>Dikarya</taxon>
        <taxon>Basidiomycota</taxon>
        <taxon>Pucciniomycotina</taxon>
        <taxon>Pucciniomycetes</taxon>
        <taxon>Pucciniales</taxon>
        <taxon>Pucciniaceae</taxon>
        <taxon>Puccinia</taxon>
    </lineage>
</organism>
<evidence type="ECO:0000313" key="1">
    <source>
        <dbReference type="EMBL" id="KNE90875.1"/>
    </source>
</evidence>
<comment type="caution">
    <text evidence="1">The sequence shown here is derived from an EMBL/GenBank/DDBJ whole genome shotgun (WGS) entry which is preliminary data.</text>
</comment>
<dbReference type="EMBL" id="AJIL01000231">
    <property type="protein sequence ID" value="KNE90875.1"/>
    <property type="molecule type" value="Genomic_DNA"/>
</dbReference>
<keyword evidence="2" id="KW-1185">Reference proteome</keyword>
<reference evidence="2" key="1">
    <citation type="submission" date="2014-03" db="EMBL/GenBank/DDBJ databases">
        <title>The Genome Sequence of Puccinia striiformis f. sp. tritici PST-78.</title>
        <authorList>
            <consortium name="The Broad Institute Genome Sequencing Platform"/>
            <person name="Cuomo C."/>
            <person name="Hulbert S."/>
            <person name="Chen X."/>
            <person name="Walker B."/>
            <person name="Young S.K."/>
            <person name="Zeng Q."/>
            <person name="Gargeya S."/>
            <person name="Fitzgerald M."/>
            <person name="Haas B."/>
            <person name="Abouelleil A."/>
            <person name="Alvarado L."/>
            <person name="Arachchi H.M."/>
            <person name="Berlin A.M."/>
            <person name="Chapman S.B."/>
            <person name="Goldberg J."/>
            <person name="Griggs A."/>
            <person name="Gujja S."/>
            <person name="Hansen M."/>
            <person name="Howarth C."/>
            <person name="Imamovic A."/>
            <person name="Larimer J."/>
            <person name="McCowan C."/>
            <person name="Montmayeur A."/>
            <person name="Murphy C."/>
            <person name="Neiman D."/>
            <person name="Pearson M."/>
            <person name="Priest M."/>
            <person name="Roberts A."/>
            <person name="Saif S."/>
            <person name="Shea T."/>
            <person name="Sisk P."/>
            <person name="Sykes S."/>
            <person name="Wortman J."/>
            <person name="Nusbaum C."/>
            <person name="Birren B."/>
        </authorList>
    </citation>
    <scope>NUCLEOTIDE SEQUENCE [LARGE SCALE GENOMIC DNA]</scope>
    <source>
        <strain evidence="2">race PST-78</strain>
    </source>
</reference>
<proteinExistence type="predicted"/>
<gene>
    <name evidence="1" type="ORF">PSTG_15696</name>
</gene>
<dbReference type="AlphaFoldDB" id="A0A0L0UV29"/>
<dbReference type="Proteomes" id="UP000054564">
    <property type="component" value="Unassembled WGS sequence"/>
</dbReference>
<evidence type="ECO:0000313" key="2">
    <source>
        <dbReference type="Proteomes" id="UP000054564"/>
    </source>
</evidence>
<protein>
    <submittedName>
        <fullName evidence="1">Uncharacterized protein</fullName>
    </submittedName>
</protein>
<name>A0A0L0UV29_9BASI</name>
<accession>A0A0L0UV29</accession>